<keyword evidence="5" id="KW-1185">Reference proteome</keyword>
<accession>A0ABY3PGJ3</accession>
<dbReference type="RefSeq" id="WP_230839777.1">
    <property type="nucleotide sequence ID" value="NZ_CP063845.1"/>
</dbReference>
<dbReference type="PANTHER" id="PTHR44591:SF22">
    <property type="entry name" value="CHEY SUBFAMILY"/>
    <property type="match status" value="1"/>
</dbReference>
<dbReference type="InterPro" id="IPR050595">
    <property type="entry name" value="Bact_response_regulator"/>
</dbReference>
<keyword evidence="1 2" id="KW-0597">Phosphoprotein</keyword>
<dbReference type="PANTHER" id="PTHR44591">
    <property type="entry name" value="STRESS RESPONSE REGULATOR PROTEIN 1"/>
    <property type="match status" value="1"/>
</dbReference>
<dbReference type="InterPro" id="IPR011006">
    <property type="entry name" value="CheY-like_superfamily"/>
</dbReference>
<evidence type="ECO:0000256" key="2">
    <source>
        <dbReference type="PROSITE-ProRule" id="PRU00169"/>
    </source>
</evidence>
<feature type="domain" description="Response regulatory" evidence="3">
    <location>
        <begin position="3"/>
        <end position="120"/>
    </location>
</feature>
<dbReference type="CDD" id="cd17552">
    <property type="entry name" value="REC_RR468-like"/>
    <property type="match status" value="1"/>
</dbReference>
<dbReference type="Gene3D" id="3.40.50.2300">
    <property type="match status" value="1"/>
</dbReference>
<proteinExistence type="predicted"/>
<name>A0ABY3PGJ3_9CYAN</name>
<evidence type="ECO:0000256" key="1">
    <source>
        <dbReference type="ARBA" id="ARBA00022553"/>
    </source>
</evidence>
<dbReference type="EMBL" id="CP063845">
    <property type="protein sequence ID" value="UFP92782.1"/>
    <property type="molecule type" value="Genomic_DNA"/>
</dbReference>
<evidence type="ECO:0000259" key="3">
    <source>
        <dbReference type="PROSITE" id="PS50110"/>
    </source>
</evidence>
<gene>
    <name evidence="4" type="ORF">ISF26_13180</name>
</gene>
<protein>
    <submittedName>
        <fullName evidence="4">Response regulator</fullName>
    </submittedName>
</protein>
<evidence type="ECO:0000313" key="4">
    <source>
        <dbReference type="EMBL" id="UFP92782.1"/>
    </source>
</evidence>
<dbReference type="SMART" id="SM00448">
    <property type="entry name" value="REC"/>
    <property type="match status" value="1"/>
</dbReference>
<reference evidence="4 5" key="1">
    <citation type="journal article" date="2021" name="Genome Biol. Evol.">
        <title>Complete Genome Sequencing of a Novel Gloeobacter Species from a Waterfall Cave in Mexico.</title>
        <authorList>
            <person name="Saw J.H."/>
            <person name="Cardona T."/>
            <person name="Montejano G."/>
        </authorList>
    </citation>
    <scope>NUCLEOTIDE SEQUENCE [LARGE SCALE GENOMIC DNA]</scope>
    <source>
        <strain evidence="4">MG652769</strain>
    </source>
</reference>
<evidence type="ECO:0000313" key="5">
    <source>
        <dbReference type="Proteomes" id="UP001054846"/>
    </source>
</evidence>
<sequence length="131" mass="14073">MRRILVIDDEADIREVIQLTLELTRGWEILAAESGHEGIALAASRHPDAILLDVMMPEMDGVATFARLQAEVATCAIPVVLLTAKAQSADKRRFAALGVAGVIAKPFDPMGLTDQLEVLLGWNAGREGQAV</sequence>
<dbReference type="Proteomes" id="UP001054846">
    <property type="component" value="Chromosome"/>
</dbReference>
<feature type="modified residue" description="4-aspartylphosphate" evidence="2">
    <location>
        <position position="53"/>
    </location>
</feature>
<dbReference type="Pfam" id="PF00072">
    <property type="entry name" value="Response_reg"/>
    <property type="match status" value="1"/>
</dbReference>
<dbReference type="InterPro" id="IPR001789">
    <property type="entry name" value="Sig_transdc_resp-reg_receiver"/>
</dbReference>
<organism evidence="4 5">
    <name type="scientific">Gloeobacter morelensis MG652769</name>
    <dbReference type="NCBI Taxonomy" id="2781736"/>
    <lineage>
        <taxon>Bacteria</taxon>
        <taxon>Bacillati</taxon>
        <taxon>Cyanobacteriota</taxon>
        <taxon>Cyanophyceae</taxon>
        <taxon>Gloeobacterales</taxon>
        <taxon>Gloeobacteraceae</taxon>
        <taxon>Gloeobacter</taxon>
        <taxon>Gloeobacter morelensis</taxon>
    </lineage>
</organism>
<dbReference type="SUPFAM" id="SSF52172">
    <property type="entry name" value="CheY-like"/>
    <property type="match status" value="1"/>
</dbReference>
<dbReference type="PROSITE" id="PS50110">
    <property type="entry name" value="RESPONSE_REGULATORY"/>
    <property type="match status" value="1"/>
</dbReference>